<keyword evidence="2" id="KW-1185">Reference proteome</keyword>
<dbReference type="STRING" id="200378.SAMN05216553_11854"/>
<gene>
    <name evidence="1" type="ORF">SAMN05216553_11854</name>
</gene>
<name>A0A1G8AQK4_9PSEU</name>
<reference evidence="2" key="1">
    <citation type="submission" date="2016-10" db="EMBL/GenBank/DDBJ databases">
        <authorList>
            <person name="Varghese N."/>
            <person name="Submissions S."/>
        </authorList>
    </citation>
    <scope>NUCLEOTIDE SEQUENCE [LARGE SCALE GENOMIC DNA]</scope>
    <source>
        <strain evidence="2">CGMCC 4.3506</strain>
    </source>
</reference>
<organism evidence="1 2">
    <name type="scientific">Lentzea fradiae</name>
    <dbReference type="NCBI Taxonomy" id="200378"/>
    <lineage>
        <taxon>Bacteria</taxon>
        <taxon>Bacillati</taxon>
        <taxon>Actinomycetota</taxon>
        <taxon>Actinomycetes</taxon>
        <taxon>Pseudonocardiales</taxon>
        <taxon>Pseudonocardiaceae</taxon>
        <taxon>Lentzea</taxon>
    </lineage>
</organism>
<sequence>MTSCLLAVTACSTSGPPTPSQAPTEADVVAWTDKVCGAVDGTVKALSDEPAIDMTDEARLKAGLADWLGTRSAAAGRSIEDLKALEDGPHPKARELVTAAEDGLGQVKALLDDTSSKLDSSSDATGVVSAFTEMVTKSAEMENAGVRVQRKFDETGLADAARQAGNCQSLRTSASSAPPS</sequence>
<proteinExistence type="predicted"/>
<accession>A0A1G8AQK4</accession>
<evidence type="ECO:0000313" key="2">
    <source>
        <dbReference type="Proteomes" id="UP000199623"/>
    </source>
</evidence>
<evidence type="ECO:0000313" key="1">
    <source>
        <dbReference type="EMBL" id="SDH23332.1"/>
    </source>
</evidence>
<dbReference type="AlphaFoldDB" id="A0A1G8AQK4"/>
<dbReference type="EMBL" id="FNCC01000018">
    <property type="protein sequence ID" value="SDH23332.1"/>
    <property type="molecule type" value="Genomic_DNA"/>
</dbReference>
<protein>
    <submittedName>
        <fullName evidence="1">Uncharacterized protein</fullName>
    </submittedName>
</protein>
<dbReference type="Proteomes" id="UP000199623">
    <property type="component" value="Unassembled WGS sequence"/>
</dbReference>